<name>A0AAW2Z4I8_9EUKA</name>
<gene>
    <name evidence="3" type="ORF">AKO1_001185</name>
</gene>
<dbReference type="SUPFAM" id="SSF56300">
    <property type="entry name" value="Metallo-dependent phosphatases"/>
    <property type="match status" value="1"/>
</dbReference>
<comment type="caution">
    <text evidence="3">The sequence shown here is derived from an EMBL/GenBank/DDBJ whole genome shotgun (WGS) entry which is preliminary data.</text>
</comment>
<keyword evidence="4" id="KW-1185">Reference proteome</keyword>
<dbReference type="InterPro" id="IPR039331">
    <property type="entry name" value="PAPs-like"/>
</dbReference>
<evidence type="ECO:0000313" key="3">
    <source>
        <dbReference type="EMBL" id="KAL0483562.1"/>
    </source>
</evidence>
<organism evidence="3 4">
    <name type="scientific">Acrasis kona</name>
    <dbReference type="NCBI Taxonomy" id="1008807"/>
    <lineage>
        <taxon>Eukaryota</taxon>
        <taxon>Discoba</taxon>
        <taxon>Heterolobosea</taxon>
        <taxon>Tetramitia</taxon>
        <taxon>Eutetramitia</taxon>
        <taxon>Acrasidae</taxon>
        <taxon>Acrasis</taxon>
    </lineage>
</organism>
<dbReference type="PANTHER" id="PTHR22953">
    <property type="entry name" value="ACID PHOSPHATASE RELATED"/>
    <property type="match status" value="1"/>
</dbReference>
<reference evidence="3 4" key="1">
    <citation type="submission" date="2024-03" db="EMBL/GenBank/DDBJ databases">
        <title>The Acrasis kona genome and developmental transcriptomes reveal deep origins of eukaryotic multicellular pathways.</title>
        <authorList>
            <person name="Sheikh S."/>
            <person name="Fu C.-J."/>
            <person name="Brown M.W."/>
            <person name="Baldauf S.L."/>
        </authorList>
    </citation>
    <scope>NUCLEOTIDE SEQUENCE [LARGE SCALE GENOMIC DNA]</scope>
    <source>
        <strain evidence="3 4">ATCC MYA-3509</strain>
    </source>
</reference>
<evidence type="ECO:0000256" key="1">
    <source>
        <dbReference type="ARBA" id="ARBA00022729"/>
    </source>
</evidence>
<sequence>MLKRKIFSLMFICFICIISTLLSISICNPCLANATRSMSTSLTRFMVRDEYRCVYQTICCMYLTVPQDMTTTMIVNYQYNGPSLISSTVIVSANPFYIDGELLIADGAVYYYNSKCFVVHQIKEDNRYQCWSDITGLTPGTTYFYASIVTASDFQRNVSTHHNYKFRTASTNDSFTFVNGVGRQWNEPAISLADLATATEPLFAMIGGDIIMNDGNGNCFLDWDYWFAMWHKHMTTPLGYTIPLLTSIGEREAGTFGAPREWDSFYLHYFPHQIGLQDINPQHRPTHHAHSINNLNILALDTNVHTSISDQVDFIKSQLSTKTTKHIVLYDLPMAMPHGSHNSIEWLTSNQMKEQWLPLMTDARMVFENHESPSDYQQINKTFYFGTGVGDTALIVDTKDYCVKFLRNREIHPKIICTTP</sequence>
<evidence type="ECO:0008006" key="5">
    <source>
        <dbReference type="Google" id="ProtNLM"/>
    </source>
</evidence>
<protein>
    <recommendedName>
        <fullName evidence="5">Calcineurin-like phosphoesterase domain-containing protein</fullName>
    </recommendedName>
</protein>
<keyword evidence="1 2" id="KW-0732">Signal</keyword>
<dbReference type="Proteomes" id="UP001431209">
    <property type="component" value="Unassembled WGS sequence"/>
</dbReference>
<proteinExistence type="predicted"/>
<dbReference type="EMBL" id="JAOPGA020000967">
    <property type="protein sequence ID" value="KAL0483562.1"/>
    <property type="molecule type" value="Genomic_DNA"/>
</dbReference>
<feature type="chain" id="PRO_5043856449" description="Calcineurin-like phosphoesterase domain-containing protein" evidence="2">
    <location>
        <begin position="24"/>
        <end position="420"/>
    </location>
</feature>
<dbReference type="PANTHER" id="PTHR22953:SF119">
    <property type="entry name" value="PURPLE ACID PHOSPHATASE N-TERMINAL DOMAIN-CONTAINING PROTEIN"/>
    <property type="match status" value="1"/>
</dbReference>
<evidence type="ECO:0000256" key="2">
    <source>
        <dbReference type="SAM" id="SignalP"/>
    </source>
</evidence>
<accession>A0AAW2Z4I8</accession>
<feature type="signal peptide" evidence="2">
    <location>
        <begin position="1"/>
        <end position="23"/>
    </location>
</feature>
<dbReference type="AlphaFoldDB" id="A0AAW2Z4I8"/>
<dbReference type="InterPro" id="IPR029052">
    <property type="entry name" value="Metallo-depent_PP-like"/>
</dbReference>
<evidence type="ECO:0000313" key="4">
    <source>
        <dbReference type="Proteomes" id="UP001431209"/>
    </source>
</evidence>
<dbReference type="GO" id="GO:0003993">
    <property type="term" value="F:acid phosphatase activity"/>
    <property type="evidence" value="ECO:0007669"/>
    <property type="project" value="InterPro"/>
</dbReference>